<dbReference type="AlphaFoldDB" id="A0A1G4IEC8"/>
<name>A0A1G4IEC8_TRYEQ</name>
<keyword evidence="3" id="KW-1185">Reference proteome</keyword>
<feature type="signal peptide" evidence="1">
    <location>
        <begin position="1"/>
        <end position="17"/>
    </location>
</feature>
<evidence type="ECO:0000313" key="3">
    <source>
        <dbReference type="Proteomes" id="UP000195570"/>
    </source>
</evidence>
<feature type="chain" id="PRO_5009235593" evidence="1">
    <location>
        <begin position="18"/>
        <end position="475"/>
    </location>
</feature>
<sequence length="475" mass="51873">MIHFVLLCYLLFPHVHPQAAPLLEALDHPLYFRSSMMAQKTDIINGSVMKKLLDWYVVREASELGFRVATLLQTENMTHSEHAEPSLVALGHVVTRCKPVSMPSSAPDAASVALQTSPRTIRFFYICSGWSSATLRAVVAHWREGTLETVVDEPVLSLGAARGWHLPISVPDTPQHLLYVLAADGKTTAVLIEADESPTSAQPTRITTLRLPQKSAAGDTRLVSSCYLPSVGLSGLVHHSETDGHSHFELHRVFSSAQSAELLLETSTNIFTELSVEERLHCSLSSRVTFTDCSLTFSNEAVSRVDVTVTALVESPVGSGGHTVDEWILCGKITLSGNAVVKESGLRIQVAPLRRERFTPARTTLEHVARLGSNGSITGHMRRCIFYHAGGAARAEGGGEEVVNCSSATTHFRSGRRGVSKSCVALRVWWRQEETINGYLCNKFGLSTTELSSVFFVLFTSLCGLQLTAYFFCST</sequence>
<accession>A0A1G4IEC8</accession>
<dbReference type="GeneID" id="92376150"/>
<protein>
    <submittedName>
        <fullName evidence="2">Uncharacterized protein</fullName>
    </submittedName>
</protein>
<reference evidence="2" key="1">
    <citation type="submission" date="2016-09" db="EMBL/GenBank/DDBJ databases">
        <authorList>
            <person name="Hebert L."/>
            <person name="Moumen B."/>
        </authorList>
    </citation>
    <scope>NUCLEOTIDE SEQUENCE [LARGE SCALE GENOMIC DNA]</scope>
    <source>
        <strain evidence="2">OVI</strain>
    </source>
</reference>
<proteinExistence type="predicted"/>
<dbReference type="EMBL" id="CZPT02001506">
    <property type="protein sequence ID" value="SCU70636.1"/>
    <property type="molecule type" value="Genomic_DNA"/>
</dbReference>
<evidence type="ECO:0000313" key="2">
    <source>
        <dbReference type="EMBL" id="SCU70636.1"/>
    </source>
</evidence>
<keyword evidence="1" id="KW-0732">Signal</keyword>
<evidence type="ECO:0000256" key="1">
    <source>
        <dbReference type="SAM" id="SignalP"/>
    </source>
</evidence>
<organism evidence="2 3">
    <name type="scientific">Trypanosoma equiperdum</name>
    <dbReference type="NCBI Taxonomy" id="5694"/>
    <lineage>
        <taxon>Eukaryota</taxon>
        <taxon>Discoba</taxon>
        <taxon>Euglenozoa</taxon>
        <taxon>Kinetoplastea</taxon>
        <taxon>Metakinetoplastina</taxon>
        <taxon>Trypanosomatida</taxon>
        <taxon>Trypanosomatidae</taxon>
        <taxon>Trypanosoma</taxon>
    </lineage>
</organism>
<dbReference type="VEuPathDB" id="TriTrypDB:TEOVI_000221000"/>
<dbReference type="RefSeq" id="XP_067081410.1">
    <property type="nucleotide sequence ID" value="XM_067225309.1"/>
</dbReference>
<dbReference type="Proteomes" id="UP000195570">
    <property type="component" value="Unassembled WGS sequence"/>
</dbReference>
<gene>
    <name evidence="2" type="ORF">TEOVI_000221000</name>
</gene>
<comment type="caution">
    <text evidence="2">The sequence shown here is derived from an EMBL/GenBank/DDBJ whole genome shotgun (WGS) entry which is preliminary data.</text>
</comment>